<dbReference type="GeneID" id="68105800"/>
<name>A0AA88H249_NAELO</name>
<dbReference type="RefSeq" id="XP_044553756.1">
    <property type="nucleotide sequence ID" value="XM_044689213.1"/>
</dbReference>
<feature type="region of interest" description="Disordered" evidence="1">
    <location>
        <begin position="1"/>
        <end position="21"/>
    </location>
</feature>
<evidence type="ECO:0000313" key="2">
    <source>
        <dbReference type="EMBL" id="KAG2391862.1"/>
    </source>
</evidence>
<organism evidence="2 3">
    <name type="scientific">Naegleria lovaniensis</name>
    <name type="common">Amoeba</name>
    <dbReference type="NCBI Taxonomy" id="51637"/>
    <lineage>
        <taxon>Eukaryota</taxon>
        <taxon>Discoba</taxon>
        <taxon>Heterolobosea</taxon>
        <taxon>Tetramitia</taxon>
        <taxon>Eutetramitia</taxon>
        <taxon>Vahlkampfiidae</taxon>
        <taxon>Naegleria</taxon>
    </lineage>
</organism>
<gene>
    <name evidence="2" type="ORF">C9374_013347</name>
</gene>
<dbReference type="Proteomes" id="UP000816034">
    <property type="component" value="Unassembled WGS sequence"/>
</dbReference>
<sequence>MARSKKKFGTSTYDSDEYSTTASRTYSKRVFRKTVRDVVSQTGKTIVADVDQVPHRARRRWKKGIFTSEREMVNHMDVKSKHQELHEFMHAKEESKNNLKTAQQKVKFEAWCESKPAHVVKKTLKKLEREGKETIFDADSTDSEIEKKVEQWVSRNYMQSIGETKRYLETESLQCFSEYRSWKNK</sequence>
<accession>A0AA88H249</accession>
<dbReference type="AlphaFoldDB" id="A0AA88H249"/>
<evidence type="ECO:0000313" key="3">
    <source>
        <dbReference type="Proteomes" id="UP000816034"/>
    </source>
</evidence>
<comment type="caution">
    <text evidence="2">The sequence shown here is derived from an EMBL/GenBank/DDBJ whole genome shotgun (WGS) entry which is preliminary data.</text>
</comment>
<feature type="compositionally biased region" description="Low complexity" evidence="1">
    <location>
        <begin position="10"/>
        <end position="21"/>
    </location>
</feature>
<proteinExistence type="predicted"/>
<dbReference type="EMBL" id="PYSW02000006">
    <property type="protein sequence ID" value="KAG2391862.1"/>
    <property type="molecule type" value="Genomic_DNA"/>
</dbReference>
<reference evidence="2 3" key="1">
    <citation type="journal article" date="2018" name="BMC Genomics">
        <title>The genome of Naegleria lovaniensis, the basis for a comparative approach to unravel pathogenicity factors of the human pathogenic amoeba N. fowleri.</title>
        <authorList>
            <person name="Liechti N."/>
            <person name="Schurch N."/>
            <person name="Bruggmann R."/>
            <person name="Wittwer M."/>
        </authorList>
    </citation>
    <scope>NUCLEOTIDE SEQUENCE [LARGE SCALE GENOMIC DNA]</scope>
    <source>
        <strain evidence="2 3">ATCC 30569</strain>
    </source>
</reference>
<protein>
    <submittedName>
        <fullName evidence="2">Uncharacterized protein</fullName>
    </submittedName>
</protein>
<keyword evidence="3" id="KW-1185">Reference proteome</keyword>
<evidence type="ECO:0000256" key="1">
    <source>
        <dbReference type="SAM" id="MobiDB-lite"/>
    </source>
</evidence>